<keyword evidence="2" id="KW-1185">Reference proteome</keyword>
<proteinExistence type="predicted"/>
<dbReference type="GeneID" id="89523237"/>
<evidence type="ECO:0000313" key="1">
    <source>
        <dbReference type="EMBL" id="QCI58411.1"/>
    </source>
</evidence>
<accession>A0A4D7ALE8</accession>
<evidence type="ECO:0000313" key="2">
    <source>
        <dbReference type="Proteomes" id="UP000298642"/>
    </source>
</evidence>
<sequence>MEEKKREKSVDVLDRLFWTVQPPMGLVKGDYYRAENWFAPHFPGDKGYHGILEVVRRDGTLQMVEFNEINNPTYYIRRYQGVSKRLSDYGFLQATKERTAKSGVVLVNGLTHLEEQMVAENRLTGEFDLLTGASNSIKRSMLPLAEEIAGRLDKPSGQVYYGLSQAVEPGVTGRLQIVLEAGKIISCAYDEIFADRQEEIEDPELKPYYRQSKYHCPDYISTIGAGFNSIFDLLSARVLETQSLTDLTGLPFTEEPKRAKEWDNYLELARRMEDALAADGLR</sequence>
<organism evidence="1 2">
    <name type="scientific">Dysosmobacter welbionis</name>
    <dbReference type="NCBI Taxonomy" id="2093857"/>
    <lineage>
        <taxon>Bacteria</taxon>
        <taxon>Bacillati</taxon>
        <taxon>Bacillota</taxon>
        <taxon>Clostridia</taxon>
        <taxon>Eubacteriales</taxon>
        <taxon>Oscillospiraceae</taxon>
        <taxon>Dysosmobacter</taxon>
    </lineage>
</organism>
<protein>
    <submittedName>
        <fullName evidence="1">FMN-binding protein</fullName>
    </submittedName>
</protein>
<dbReference type="RefSeq" id="WP_136890785.1">
    <property type="nucleotide sequence ID" value="NZ_CP034413.3"/>
</dbReference>
<reference evidence="2" key="1">
    <citation type="submission" date="2018-12" db="EMBL/GenBank/DDBJ databases">
        <title>Dusodibacter welbiota gen. nov., sp. nov., isolated from human faeces and emended description of the Oscillibacter genus.</title>
        <authorList>
            <person name="Le Roy T."/>
            <person name="Van der Smissen P."/>
            <person name="Delzenne N."/>
            <person name="Muccioli G."/>
            <person name="Collet J.F."/>
            <person name="Cani P.D."/>
        </authorList>
    </citation>
    <scope>NUCLEOTIDE SEQUENCE [LARGE SCALE GENOMIC DNA]</scope>
    <source>
        <strain evidence="2">J115</strain>
    </source>
</reference>
<dbReference type="Proteomes" id="UP000298642">
    <property type="component" value="Chromosome"/>
</dbReference>
<gene>
    <name evidence="1" type="ORF">EIO64_03500</name>
</gene>
<dbReference type="EMBL" id="CP034413">
    <property type="protein sequence ID" value="QCI58411.1"/>
    <property type="molecule type" value="Genomic_DNA"/>
</dbReference>
<dbReference type="KEGG" id="obj:EIO64_03500"/>
<dbReference type="AlphaFoldDB" id="A0A4D7ALE8"/>
<name>A0A4D7ALE8_9FIRM</name>